<accession>W3XAC1</accession>
<dbReference type="EMBL" id="KI912111">
    <property type="protein sequence ID" value="ETS82974.1"/>
    <property type="molecule type" value="Genomic_DNA"/>
</dbReference>
<dbReference type="HOGENOM" id="CLU_1571189_0_0_1"/>
<dbReference type="OrthoDB" id="4748376at2759"/>
<dbReference type="KEGG" id="pfy:PFICI_04850"/>
<evidence type="ECO:0000313" key="3">
    <source>
        <dbReference type="Proteomes" id="UP000030651"/>
    </source>
</evidence>
<reference evidence="3" key="1">
    <citation type="journal article" date="2015" name="BMC Genomics">
        <title>Genomic and transcriptomic analysis of the endophytic fungus Pestalotiopsis fici reveals its lifestyle and high potential for synthesis of natural products.</title>
        <authorList>
            <person name="Wang X."/>
            <person name="Zhang X."/>
            <person name="Liu L."/>
            <person name="Xiang M."/>
            <person name="Wang W."/>
            <person name="Sun X."/>
            <person name="Che Y."/>
            <person name="Guo L."/>
            <person name="Liu G."/>
            <person name="Guo L."/>
            <person name="Wang C."/>
            <person name="Yin W.B."/>
            <person name="Stadler M."/>
            <person name="Zhang X."/>
            <person name="Liu X."/>
        </authorList>
    </citation>
    <scope>NUCLEOTIDE SEQUENCE [LARGE SCALE GENOMIC DNA]</scope>
    <source>
        <strain evidence="3">W106-1 / CGMCC3.15140</strain>
    </source>
</reference>
<feature type="region of interest" description="Disordered" evidence="1">
    <location>
        <begin position="1"/>
        <end position="170"/>
    </location>
</feature>
<feature type="compositionally biased region" description="Basic and acidic residues" evidence="1">
    <location>
        <begin position="117"/>
        <end position="135"/>
    </location>
</feature>
<evidence type="ECO:0000313" key="2">
    <source>
        <dbReference type="EMBL" id="ETS82974.1"/>
    </source>
</evidence>
<dbReference type="GeneID" id="19269863"/>
<feature type="compositionally biased region" description="Polar residues" evidence="1">
    <location>
        <begin position="43"/>
        <end position="57"/>
    </location>
</feature>
<dbReference type="Proteomes" id="UP000030651">
    <property type="component" value="Unassembled WGS sequence"/>
</dbReference>
<protein>
    <submittedName>
        <fullName evidence="2">Uncharacterized protein</fullName>
    </submittedName>
</protein>
<evidence type="ECO:0000256" key="1">
    <source>
        <dbReference type="SAM" id="MobiDB-lite"/>
    </source>
</evidence>
<sequence>MSSQSRDRSLVQTVEEGDGSTKAVRGSPEPLSGNGDGDDGGNSTAVIPGSQNSMSESPRSKHLTRAAVRRVQDFQRGHDQPISSTDEILNCSDSLLRGLTPPPWPSDLIPHRKRPRRVEEILDDDSPRSRDKLSVELDEMASDSKKRKVELPYRAKQGEAGPSSRPSDRE</sequence>
<gene>
    <name evidence="2" type="ORF">PFICI_04850</name>
</gene>
<name>W3XAC1_PESFW</name>
<feature type="compositionally biased region" description="Basic and acidic residues" evidence="1">
    <location>
        <begin position="70"/>
        <end position="79"/>
    </location>
</feature>
<feature type="compositionally biased region" description="Polar residues" evidence="1">
    <location>
        <begin position="81"/>
        <end position="93"/>
    </location>
</feature>
<dbReference type="InParanoid" id="W3XAC1"/>
<proteinExistence type="predicted"/>
<organism evidence="2 3">
    <name type="scientific">Pestalotiopsis fici (strain W106-1 / CGMCC3.15140)</name>
    <dbReference type="NCBI Taxonomy" id="1229662"/>
    <lineage>
        <taxon>Eukaryota</taxon>
        <taxon>Fungi</taxon>
        <taxon>Dikarya</taxon>
        <taxon>Ascomycota</taxon>
        <taxon>Pezizomycotina</taxon>
        <taxon>Sordariomycetes</taxon>
        <taxon>Xylariomycetidae</taxon>
        <taxon>Amphisphaeriales</taxon>
        <taxon>Sporocadaceae</taxon>
        <taxon>Pestalotiopsis</taxon>
    </lineage>
</organism>
<keyword evidence="3" id="KW-1185">Reference proteome</keyword>
<dbReference type="AlphaFoldDB" id="W3XAC1"/>
<dbReference type="RefSeq" id="XP_007831622.1">
    <property type="nucleotide sequence ID" value="XM_007833431.1"/>
</dbReference>